<sequence>MSVQLRMLTYENYGNCLSLSNGVVTAFVTVDVGPRIIWFGFNGGENLLFTDLDRDTSIEDPALEEVYGDGSVYHFYGGHRLWTSPEDDIKSHYPDNDPVKWEQTETGAVFTPPKQRHNHVQHQMELSFGIGASVQIIHRITNTGKEAQTFAPWAITQMAPGGVAIIPQATAETGLLANRVMPVWPYTNLADSRVYFGDRYITLQQDPFNHRAFKIGTNNEAGWAVYLNQSIAFIKKFAPWQADGMYPDFGVNFETYTGNYFLELESLGELCEVQPGATVTHEEQWDLKLIGMFPCPRNESSVDTLVSFLI</sequence>
<gene>
    <name evidence="1" type="ORF">WMO26_05665</name>
</gene>
<keyword evidence="2" id="KW-1185">Reference proteome</keyword>
<evidence type="ECO:0000313" key="1">
    <source>
        <dbReference type="EMBL" id="MEQ2440313.1"/>
    </source>
</evidence>
<proteinExistence type="predicted"/>
<dbReference type="Proteomes" id="UP001489509">
    <property type="component" value="Unassembled WGS sequence"/>
</dbReference>
<protein>
    <recommendedName>
        <fullName evidence="3">Minor tail protein</fullName>
    </recommendedName>
</protein>
<name>A0ABV1DZ32_9FIRM</name>
<comment type="caution">
    <text evidence="1">The sequence shown here is derived from an EMBL/GenBank/DDBJ whole genome shotgun (WGS) entry which is preliminary data.</text>
</comment>
<organism evidence="1 2">
    <name type="scientific">Solibaculum intestinale</name>
    <dbReference type="NCBI Taxonomy" id="3133165"/>
    <lineage>
        <taxon>Bacteria</taxon>
        <taxon>Bacillati</taxon>
        <taxon>Bacillota</taxon>
        <taxon>Clostridia</taxon>
        <taxon>Eubacteriales</taxon>
        <taxon>Oscillospiraceae</taxon>
        <taxon>Solibaculum</taxon>
    </lineage>
</organism>
<evidence type="ECO:0000313" key="2">
    <source>
        <dbReference type="Proteomes" id="UP001489509"/>
    </source>
</evidence>
<reference evidence="1 2" key="1">
    <citation type="submission" date="2024-03" db="EMBL/GenBank/DDBJ databases">
        <title>Human intestinal bacterial collection.</title>
        <authorList>
            <person name="Pauvert C."/>
            <person name="Hitch T.C.A."/>
            <person name="Clavel T."/>
        </authorList>
    </citation>
    <scope>NUCLEOTIDE SEQUENCE [LARGE SCALE GENOMIC DNA]</scope>
    <source>
        <strain evidence="1 2">CLA-JM-H44</strain>
    </source>
</reference>
<dbReference type="RefSeq" id="WP_349218797.1">
    <property type="nucleotide sequence ID" value="NZ_JBBMFD010000006.1"/>
</dbReference>
<accession>A0ABV1DZ32</accession>
<evidence type="ECO:0008006" key="3">
    <source>
        <dbReference type="Google" id="ProtNLM"/>
    </source>
</evidence>
<dbReference type="EMBL" id="JBBMFD010000006">
    <property type="protein sequence ID" value="MEQ2440313.1"/>
    <property type="molecule type" value="Genomic_DNA"/>
</dbReference>